<comment type="similarity">
    <text evidence="1">Belongs to the glycosyltransferase 28 family.</text>
</comment>
<name>A0ABS5PMM7_9FIRM</name>
<dbReference type="PANTHER" id="PTHR43025:SF3">
    <property type="entry name" value="MONOGALACTOSYLDIACYLGLYCEROL SYNTHASE 1, CHLOROPLASTIC"/>
    <property type="match status" value="1"/>
</dbReference>
<dbReference type="RefSeq" id="WP_213236292.1">
    <property type="nucleotide sequence ID" value="NZ_JAHBCL010000010.1"/>
</dbReference>
<dbReference type="EMBL" id="JAHBCL010000010">
    <property type="protein sequence ID" value="MBS7526434.1"/>
    <property type="molecule type" value="Genomic_DNA"/>
</dbReference>
<dbReference type="Gene3D" id="3.40.50.2000">
    <property type="entry name" value="Glycogen Phosphorylase B"/>
    <property type="match status" value="1"/>
</dbReference>
<reference evidence="5 6" key="1">
    <citation type="submission" date="2021-05" db="EMBL/GenBank/DDBJ databases">
        <title>Fusibacter ferrireducens sp. nov., an anaerobic, sulfur- and Fe-reducing bacterium isolated from the mangrove sediment.</title>
        <authorList>
            <person name="Qiu D."/>
        </authorList>
    </citation>
    <scope>NUCLEOTIDE SEQUENCE [LARGE SCALE GENOMIC DNA]</scope>
    <source>
        <strain evidence="5 6">DSM 12116</strain>
    </source>
</reference>
<feature type="domain" description="Diacylglycerol glucosyltransferase N-terminal" evidence="4">
    <location>
        <begin position="17"/>
        <end position="181"/>
    </location>
</feature>
<gene>
    <name evidence="5" type="ORF">KHM83_07070</name>
</gene>
<evidence type="ECO:0000256" key="3">
    <source>
        <dbReference type="ARBA" id="ARBA00022679"/>
    </source>
</evidence>
<proteinExistence type="inferred from homology"/>
<sequence length="359" mass="41106">MENKKVLILTATFGMGHQAVSKAIKDEIAAAYLGYSIEIVDLFEIINPSLKLALQKGYNVLTREFEELYNFFYYYKSSAKHNLIDGLIYKGYQKKFNYYIQTTNPQIVISTFPMTSGFMSRFKQQHESDIPLITVITDVVDSWEWVHEDTDRYFVPTQEVRDRLRLKGIPSYRISVTGIPVRKAFKVGQPKSRFTMKKNILIMSSAMGKIKFDQSFLEQLSMIDEAHFTIVTGTDTSLYDSLKHFHFSNITILGYVEDIATLMAEADLIYTKPGGVTLFEAINTELPLLVQDTAVGQESANIAFIKSREIGVIVEAPDHFIRILKEILDDDLKLYQFRNNMYSLKKEFDQNAIISALLA</sequence>
<evidence type="ECO:0000256" key="1">
    <source>
        <dbReference type="ARBA" id="ARBA00006962"/>
    </source>
</evidence>
<organism evidence="5 6">
    <name type="scientific">Fusibacter paucivorans</name>
    <dbReference type="NCBI Taxonomy" id="76009"/>
    <lineage>
        <taxon>Bacteria</taxon>
        <taxon>Bacillati</taxon>
        <taxon>Bacillota</taxon>
        <taxon>Clostridia</taxon>
        <taxon>Eubacteriales</taxon>
        <taxon>Eubacteriales Family XII. Incertae Sedis</taxon>
        <taxon>Fusibacter</taxon>
    </lineage>
</organism>
<keyword evidence="6" id="KW-1185">Reference proteome</keyword>
<dbReference type="PANTHER" id="PTHR43025">
    <property type="entry name" value="MONOGALACTOSYLDIACYLGLYCEROL SYNTHASE"/>
    <property type="match status" value="1"/>
</dbReference>
<keyword evidence="3" id="KW-0808">Transferase</keyword>
<dbReference type="Proteomes" id="UP000746471">
    <property type="component" value="Unassembled WGS sequence"/>
</dbReference>
<evidence type="ECO:0000313" key="5">
    <source>
        <dbReference type="EMBL" id="MBS7526434.1"/>
    </source>
</evidence>
<protein>
    <recommendedName>
        <fullName evidence="4">Diacylglycerol glucosyltransferase N-terminal domain-containing protein</fullName>
    </recommendedName>
</protein>
<evidence type="ECO:0000256" key="2">
    <source>
        <dbReference type="ARBA" id="ARBA00022676"/>
    </source>
</evidence>
<evidence type="ECO:0000259" key="4">
    <source>
        <dbReference type="Pfam" id="PF06925"/>
    </source>
</evidence>
<dbReference type="InterPro" id="IPR009695">
    <property type="entry name" value="Diacylglyc_glucosyltr_N"/>
</dbReference>
<dbReference type="SUPFAM" id="SSF53756">
    <property type="entry name" value="UDP-Glycosyltransferase/glycogen phosphorylase"/>
    <property type="match status" value="1"/>
</dbReference>
<accession>A0ABS5PMM7</accession>
<evidence type="ECO:0000313" key="6">
    <source>
        <dbReference type="Proteomes" id="UP000746471"/>
    </source>
</evidence>
<keyword evidence="2" id="KW-0328">Glycosyltransferase</keyword>
<comment type="caution">
    <text evidence="5">The sequence shown here is derived from an EMBL/GenBank/DDBJ whole genome shotgun (WGS) entry which is preliminary data.</text>
</comment>
<dbReference type="Pfam" id="PF06925">
    <property type="entry name" value="MGDG_synth"/>
    <property type="match status" value="1"/>
</dbReference>
<dbReference type="InterPro" id="IPR050519">
    <property type="entry name" value="Glycosyltransf_28_UgtP"/>
</dbReference>